<feature type="transmembrane region" description="Helical" evidence="1">
    <location>
        <begin position="164"/>
        <end position="183"/>
    </location>
</feature>
<keyword evidence="1" id="KW-1133">Transmembrane helix</keyword>
<reference evidence="2 3" key="1">
    <citation type="submission" date="2019-01" db="EMBL/GenBank/DDBJ databases">
        <title>Genome sequencing of strain 2JSPR-7.</title>
        <authorList>
            <person name="Heo J."/>
            <person name="Kim S.-J."/>
            <person name="Kim J.-S."/>
            <person name="Hong S.-B."/>
            <person name="Kwon S.-W."/>
        </authorList>
    </citation>
    <scope>NUCLEOTIDE SEQUENCE [LARGE SCALE GENOMIC DNA]</scope>
    <source>
        <strain evidence="2 3">2JSPR-7</strain>
    </source>
</reference>
<dbReference type="Pfam" id="PF12730">
    <property type="entry name" value="ABC2_membrane_4"/>
    <property type="match status" value="1"/>
</dbReference>
<name>A0A4P6EIY7_9MICO</name>
<dbReference type="OrthoDB" id="3297477at2"/>
<keyword evidence="3" id="KW-1185">Reference proteome</keyword>
<keyword evidence="1" id="KW-0472">Membrane</keyword>
<accession>A0A4P6EIY7</accession>
<feature type="transmembrane region" description="Helical" evidence="1">
    <location>
        <begin position="252"/>
        <end position="273"/>
    </location>
</feature>
<keyword evidence="1" id="KW-0812">Transmembrane</keyword>
<feature type="transmembrane region" description="Helical" evidence="1">
    <location>
        <begin position="190"/>
        <end position="211"/>
    </location>
</feature>
<dbReference type="Proteomes" id="UP000291758">
    <property type="component" value="Chromosome"/>
</dbReference>
<dbReference type="RefSeq" id="WP_129202826.1">
    <property type="nucleotide sequence ID" value="NZ_CP035495.1"/>
</dbReference>
<gene>
    <name evidence="2" type="ORF">ET495_04130</name>
</gene>
<evidence type="ECO:0000313" key="3">
    <source>
        <dbReference type="Proteomes" id="UP000291758"/>
    </source>
</evidence>
<feature type="transmembrane region" description="Helical" evidence="1">
    <location>
        <begin position="116"/>
        <end position="144"/>
    </location>
</feature>
<dbReference type="KEGG" id="xyl:ET495_04130"/>
<feature type="transmembrane region" description="Helical" evidence="1">
    <location>
        <begin position="75"/>
        <end position="95"/>
    </location>
</feature>
<proteinExistence type="predicted"/>
<evidence type="ECO:0008006" key="4">
    <source>
        <dbReference type="Google" id="ProtNLM"/>
    </source>
</evidence>
<evidence type="ECO:0000256" key="1">
    <source>
        <dbReference type="SAM" id="Phobius"/>
    </source>
</evidence>
<feature type="transmembrane region" description="Helical" evidence="1">
    <location>
        <begin position="37"/>
        <end position="55"/>
    </location>
</feature>
<dbReference type="EMBL" id="CP035495">
    <property type="protein sequence ID" value="QAY62570.1"/>
    <property type="molecule type" value="Genomic_DNA"/>
</dbReference>
<organism evidence="2 3">
    <name type="scientific">Xylanimonas allomyrinae</name>
    <dbReference type="NCBI Taxonomy" id="2509459"/>
    <lineage>
        <taxon>Bacteria</taxon>
        <taxon>Bacillati</taxon>
        <taxon>Actinomycetota</taxon>
        <taxon>Actinomycetes</taxon>
        <taxon>Micrococcales</taxon>
        <taxon>Promicromonosporaceae</taxon>
        <taxon>Xylanimonas</taxon>
    </lineage>
</organism>
<evidence type="ECO:0000313" key="2">
    <source>
        <dbReference type="EMBL" id="QAY62570.1"/>
    </source>
</evidence>
<sequence>MTATIPPGPTRRPVDARAGTFARAVRFEWVKLRTLRSTWWTAAIAVGVLCLWAFFTVNVYKAMDEARVHLVADAATGGVSFAELALAVLGVLVITNEYSSGTIRTTFAAVPRRTTVLAAKVVTLSGFAAAVVVVGLALACVVARGSFALLGVAFADDLAANAKALAGSGFALLCAALLALGLGTMLRSTAGAVSAVVGILFVAWIALAPFATSETAGTIYNLLPTSAGTWLFSTPEVIRDALEAGYQTLTQAQAFTIVGLWAVVPLLLGGLLINRRDA</sequence>
<protein>
    <recommendedName>
        <fullName evidence="4">ABC transporter permease</fullName>
    </recommendedName>
</protein>
<dbReference type="AlphaFoldDB" id="A0A4P6EIY7"/>